<gene>
    <name evidence="9" type="ORF">BDW59DRAFT_161057</name>
</gene>
<dbReference type="PANTHER" id="PTHR43098">
    <property type="entry name" value="L-ORNITHINE N(5)-MONOOXYGENASE-RELATED"/>
    <property type="match status" value="1"/>
</dbReference>
<comment type="caution">
    <text evidence="9">The sequence shown here is derived from an EMBL/GenBank/DDBJ whole genome shotgun (WGS) entry which is preliminary data.</text>
</comment>
<evidence type="ECO:0000313" key="10">
    <source>
        <dbReference type="Proteomes" id="UP001610335"/>
    </source>
</evidence>
<evidence type="ECO:0000256" key="8">
    <source>
        <dbReference type="SAM" id="MobiDB-lite"/>
    </source>
</evidence>
<evidence type="ECO:0000256" key="1">
    <source>
        <dbReference type="ARBA" id="ARBA00001974"/>
    </source>
</evidence>
<keyword evidence="7" id="KW-0560">Oxidoreductase</keyword>
<keyword evidence="6" id="KW-0521">NADP</keyword>
<feature type="region of interest" description="Disordered" evidence="8">
    <location>
        <begin position="1"/>
        <end position="21"/>
    </location>
</feature>
<dbReference type="Proteomes" id="UP001610335">
    <property type="component" value="Unassembled WGS sequence"/>
</dbReference>
<comment type="similarity">
    <text evidence="3">Belongs to the FAD-binding monooxygenase family.</text>
</comment>
<keyword evidence="10" id="KW-1185">Reference proteome</keyword>
<dbReference type="EMBL" id="JBFXLS010000031">
    <property type="protein sequence ID" value="KAL2826218.1"/>
    <property type="molecule type" value="Genomic_DNA"/>
</dbReference>
<dbReference type="InterPro" id="IPR050775">
    <property type="entry name" value="FAD-binding_Monooxygenases"/>
</dbReference>
<proteinExistence type="inferred from homology"/>
<dbReference type="SUPFAM" id="SSF51905">
    <property type="entry name" value="FAD/NAD(P)-binding domain"/>
    <property type="match status" value="1"/>
</dbReference>
<evidence type="ECO:0000256" key="7">
    <source>
        <dbReference type="ARBA" id="ARBA00023002"/>
    </source>
</evidence>
<evidence type="ECO:0000256" key="6">
    <source>
        <dbReference type="ARBA" id="ARBA00022857"/>
    </source>
</evidence>
<dbReference type="Gene3D" id="3.50.50.60">
    <property type="entry name" value="FAD/NAD(P)-binding domain"/>
    <property type="match status" value="1"/>
</dbReference>
<keyword evidence="4" id="KW-0285">Flavoprotein</keyword>
<protein>
    <recommendedName>
        <fullName evidence="11">FAD/NAD(P)-binding domain-containing protein</fullName>
    </recommendedName>
</protein>
<keyword evidence="5" id="KW-0274">FAD</keyword>
<feature type="compositionally biased region" description="Polar residues" evidence="8">
    <location>
        <begin position="7"/>
        <end position="21"/>
    </location>
</feature>
<evidence type="ECO:0008006" key="11">
    <source>
        <dbReference type="Google" id="ProtNLM"/>
    </source>
</evidence>
<reference evidence="9 10" key="1">
    <citation type="submission" date="2024-07" db="EMBL/GenBank/DDBJ databases">
        <title>Section-level genome sequencing and comparative genomics of Aspergillus sections Usti and Cavernicolus.</title>
        <authorList>
            <consortium name="Lawrence Berkeley National Laboratory"/>
            <person name="Nybo J.L."/>
            <person name="Vesth T.C."/>
            <person name="Theobald S."/>
            <person name="Frisvad J.C."/>
            <person name="Larsen T.O."/>
            <person name="Kjaerboelling I."/>
            <person name="Rothschild-Mancinelli K."/>
            <person name="Lyhne E.K."/>
            <person name="Kogle M.E."/>
            <person name="Barry K."/>
            <person name="Clum A."/>
            <person name="Na H."/>
            <person name="Ledsgaard L."/>
            <person name="Lin J."/>
            <person name="Lipzen A."/>
            <person name="Kuo A."/>
            <person name="Riley R."/>
            <person name="Mondo S."/>
            <person name="LaButti K."/>
            <person name="Haridas S."/>
            <person name="Pangalinan J."/>
            <person name="Salamov A.A."/>
            <person name="Simmons B.A."/>
            <person name="Magnuson J.K."/>
            <person name="Chen J."/>
            <person name="Drula E."/>
            <person name="Henrissat B."/>
            <person name="Wiebenga A."/>
            <person name="Lubbers R.J."/>
            <person name="Gomes A.C."/>
            <person name="Makela M.R."/>
            <person name="Stajich J."/>
            <person name="Grigoriev I.V."/>
            <person name="Mortensen U.H."/>
            <person name="De vries R.P."/>
            <person name="Baker S.E."/>
            <person name="Andersen M.R."/>
        </authorList>
    </citation>
    <scope>NUCLEOTIDE SEQUENCE [LARGE SCALE GENOMIC DNA]</scope>
    <source>
        <strain evidence="9 10">CBS 600.67</strain>
    </source>
</reference>
<name>A0ABR4IEQ6_9EURO</name>
<sequence>MFATHPWAQNEQGLEPSGSGSSIRGTWYWNRYPGLMCDTESYIYVALLEETGYMSRNKYASGSEIQADGTGWQRRRQMNFNAFTCNEEPLPSLNKVDDGWTRMPSFSVLIGGPQSLQPDYIERIKTVDMVRHAKIREGAHDIVQSAVSADLLTPWYPGWCKRPCFHDDYLSAFNLPNVELVEIRHQGISHCTAKGLVVNHVEYELDAIILSTG</sequence>
<evidence type="ECO:0000256" key="5">
    <source>
        <dbReference type="ARBA" id="ARBA00022827"/>
    </source>
</evidence>
<dbReference type="InterPro" id="IPR036188">
    <property type="entry name" value="FAD/NAD-bd_sf"/>
</dbReference>
<accession>A0ABR4IEQ6</accession>
<evidence type="ECO:0000256" key="2">
    <source>
        <dbReference type="ARBA" id="ARBA00004721"/>
    </source>
</evidence>
<evidence type="ECO:0000313" key="9">
    <source>
        <dbReference type="EMBL" id="KAL2826218.1"/>
    </source>
</evidence>
<evidence type="ECO:0000256" key="4">
    <source>
        <dbReference type="ARBA" id="ARBA00022630"/>
    </source>
</evidence>
<comment type="pathway">
    <text evidence="2">Secondary metabolite biosynthesis; terpenoid biosynthesis.</text>
</comment>
<evidence type="ECO:0000256" key="3">
    <source>
        <dbReference type="ARBA" id="ARBA00010139"/>
    </source>
</evidence>
<comment type="cofactor">
    <cofactor evidence="1">
        <name>FAD</name>
        <dbReference type="ChEBI" id="CHEBI:57692"/>
    </cofactor>
</comment>
<dbReference type="PANTHER" id="PTHR43098:SF2">
    <property type="entry name" value="FAD-BINDING MONOOXYGENASE AUSB-RELATED"/>
    <property type="match status" value="1"/>
</dbReference>
<organism evidence="9 10">
    <name type="scientific">Aspergillus cavernicola</name>
    <dbReference type="NCBI Taxonomy" id="176166"/>
    <lineage>
        <taxon>Eukaryota</taxon>
        <taxon>Fungi</taxon>
        <taxon>Dikarya</taxon>
        <taxon>Ascomycota</taxon>
        <taxon>Pezizomycotina</taxon>
        <taxon>Eurotiomycetes</taxon>
        <taxon>Eurotiomycetidae</taxon>
        <taxon>Eurotiales</taxon>
        <taxon>Aspergillaceae</taxon>
        <taxon>Aspergillus</taxon>
        <taxon>Aspergillus subgen. Nidulantes</taxon>
    </lineage>
</organism>